<keyword evidence="2 6" id="KW-0812">Transmembrane</keyword>
<dbReference type="PANTHER" id="PTHR41335:SF1">
    <property type="entry name" value="MEMBRANE PROTEIN"/>
    <property type="match status" value="1"/>
</dbReference>
<dbReference type="InterPro" id="IPR010445">
    <property type="entry name" value="LapA_dom"/>
</dbReference>
<feature type="domain" description="Lipopolysaccharide assembly protein A" evidence="7">
    <location>
        <begin position="24"/>
        <end position="85"/>
    </location>
</feature>
<comment type="caution">
    <text evidence="8">The sequence shown here is derived from an EMBL/GenBank/DDBJ whole genome shotgun (WGS) entry which is preliminary data.</text>
</comment>
<dbReference type="PANTHER" id="PTHR41335">
    <property type="entry name" value="MEMBRANE PROTEIN-RELATED"/>
    <property type="match status" value="1"/>
</dbReference>
<evidence type="ECO:0000313" key="8">
    <source>
        <dbReference type="EMBL" id="ETO40039.1"/>
    </source>
</evidence>
<evidence type="ECO:0000256" key="6">
    <source>
        <dbReference type="SAM" id="Phobius"/>
    </source>
</evidence>
<dbReference type="GO" id="GO:0005886">
    <property type="term" value="C:plasma membrane"/>
    <property type="evidence" value="ECO:0007669"/>
    <property type="project" value="InterPro"/>
</dbReference>
<reference evidence="8 9" key="1">
    <citation type="submission" date="2012-08" db="EMBL/GenBank/DDBJ databases">
        <title>Genome sequencing of Lactobacillus florum 8D.</title>
        <authorList>
            <person name="Kim E.B."/>
            <person name="Marco M.L."/>
        </authorList>
    </citation>
    <scope>NUCLEOTIDE SEQUENCE [LARGE SCALE GENOMIC DNA]</scope>
    <source>
        <strain evidence="8 9">8D</strain>
    </source>
</reference>
<keyword evidence="9" id="KW-1185">Reference proteome</keyword>
<dbReference type="AlphaFoldDB" id="W9EK34"/>
<accession>W9EK34</accession>
<organism evidence="8 9">
    <name type="scientific">Fructilactobacillus florum 8D</name>
    <dbReference type="NCBI Taxonomy" id="1221538"/>
    <lineage>
        <taxon>Bacteria</taxon>
        <taxon>Bacillati</taxon>
        <taxon>Bacillota</taxon>
        <taxon>Bacilli</taxon>
        <taxon>Lactobacillales</taxon>
        <taxon>Lactobacillaceae</taxon>
        <taxon>Fructilactobacillus</taxon>
    </lineage>
</organism>
<feature type="region of interest" description="Disordered" evidence="5">
    <location>
        <begin position="96"/>
        <end position="115"/>
    </location>
</feature>
<evidence type="ECO:0000256" key="3">
    <source>
        <dbReference type="ARBA" id="ARBA00022989"/>
    </source>
</evidence>
<dbReference type="OrthoDB" id="2990728at2"/>
<feature type="transmembrane region" description="Helical" evidence="6">
    <location>
        <begin position="5"/>
        <end position="25"/>
    </location>
</feature>
<proteinExistence type="predicted"/>
<keyword evidence="4 6" id="KW-0472">Membrane</keyword>
<keyword evidence="1" id="KW-1003">Cell membrane</keyword>
<feature type="compositionally biased region" description="Basic and acidic residues" evidence="5">
    <location>
        <begin position="106"/>
        <end position="115"/>
    </location>
</feature>
<keyword evidence="3 6" id="KW-1133">Transmembrane helix</keyword>
<evidence type="ECO:0000313" key="9">
    <source>
        <dbReference type="Proteomes" id="UP000019474"/>
    </source>
</evidence>
<feature type="transmembrane region" description="Helical" evidence="6">
    <location>
        <begin position="37"/>
        <end position="59"/>
    </location>
</feature>
<evidence type="ECO:0000256" key="2">
    <source>
        <dbReference type="ARBA" id="ARBA00022692"/>
    </source>
</evidence>
<name>W9EK34_9LACO</name>
<protein>
    <submittedName>
        <fullName evidence="8">Putative integral membrane protein</fullName>
    </submittedName>
</protein>
<feature type="compositionally biased region" description="Polar residues" evidence="5">
    <location>
        <begin position="96"/>
        <end position="105"/>
    </location>
</feature>
<sequence>MKKQVAVICGIIIVFLLAIFVLLNMEDTAINFGFATVKMPLILVVLTNLLIGALLVFLFSSVTSWKASRESKSSQKEIEALKQEKADLLKQIESLSQTQKQVRAKSPQESENNNK</sequence>
<dbReference type="Pfam" id="PF06305">
    <property type="entry name" value="LapA_dom"/>
    <property type="match status" value="1"/>
</dbReference>
<evidence type="ECO:0000256" key="1">
    <source>
        <dbReference type="ARBA" id="ARBA00022475"/>
    </source>
</evidence>
<dbReference type="PATRIC" id="fig|1221538.3.peg.1157"/>
<dbReference type="Proteomes" id="UP000019474">
    <property type="component" value="Unassembled WGS sequence"/>
</dbReference>
<dbReference type="RefSeq" id="WP_009167125.1">
    <property type="nucleotide sequence ID" value="NZ_ALXG01000045.1"/>
</dbReference>
<dbReference type="EMBL" id="ALXG01000045">
    <property type="protein sequence ID" value="ETO40039.1"/>
    <property type="molecule type" value="Genomic_DNA"/>
</dbReference>
<evidence type="ECO:0000256" key="4">
    <source>
        <dbReference type="ARBA" id="ARBA00023136"/>
    </source>
</evidence>
<gene>
    <name evidence="8" type="ORF">B808_1148</name>
</gene>
<evidence type="ECO:0000259" key="7">
    <source>
        <dbReference type="Pfam" id="PF06305"/>
    </source>
</evidence>
<evidence type="ECO:0000256" key="5">
    <source>
        <dbReference type="SAM" id="MobiDB-lite"/>
    </source>
</evidence>